<feature type="region of interest" description="Disordered" evidence="1">
    <location>
        <begin position="1"/>
        <end position="57"/>
    </location>
</feature>
<organism evidence="2 3">
    <name type="scientific">Bradyrhizobium erythrophlei</name>
    <dbReference type="NCBI Taxonomy" id="1437360"/>
    <lineage>
        <taxon>Bacteria</taxon>
        <taxon>Pseudomonadati</taxon>
        <taxon>Pseudomonadota</taxon>
        <taxon>Alphaproteobacteria</taxon>
        <taxon>Hyphomicrobiales</taxon>
        <taxon>Nitrobacteraceae</taxon>
        <taxon>Bradyrhizobium</taxon>
    </lineage>
</organism>
<reference evidence="3" key="1">
    <citation type="submission" date="2016-11" db="EMBL/GenBank/DDBJ databases">
        <authorList>
            <person name="Varghese N."/>
            <person name="Submissions S."/>
        </authorList>
    </citation>
    <scope>NUCLEOTIDE SEQUENCE [LARGE SCALE GENOMIC DNA]</scope>
    <source>
        <strain evidence="3">GAS401</strain>
    </source>
</reference>
<evidence type="ECO:0000256" key="1">
    <source>
        <dbReference type="SAM" id="MobiDB-lite"/>
    </source>
</evidence>
<protein>
    <submittedName>
        <fullName evidence="2">Uncharacterized protein</fullName>
    </submittedName>
</protein>
<name>A0A1M7UUG1_9BRAD</name>
<gene>
    <name evidence="2" type="ORF">SAMN05444170_6731</name>
</gene>
<sequence>MTEGDPTDHALATIASILDQPASPPEAAKADGGGTLEGPASQVAGVEGYSKSGPGPMEAIRFKWTVRRETDDRYFVDETIGENSRSITNGPMSADAAVRFVDDQASEARQRFEALRNEMAGRAAAADVLRKMSGGS</sequence>
<dbReference type="Proteomes" id="UP000184096">
    <property type="component" value="Chromosome I"/>
</dbReference>
<keyword evidence="3" id="KW-1185">Reference proteome</keyword>
<evidence type="ECO:0000313" key="2">
    <source>
        <dbReference type="EMBL" id="SHN86557.1"/>
    </source>
</evidence>
<proteinExistence type="predicted"/>
<evidence type="ECO:0000313" key="3">
    <source>
        <dbReference type="Proteomes" id="UP000184096"/>
    </source>
</evidence>
<dbReference type="RefSeq" id="WP_072824619.1">
    <property type="nucleotide sequence ID" value="NZ_LT670849.1"/>
</dbReference>
<dbReference type="AlphaFoldDB" id="A0A1M7UUG1"/>
<dbReference type="OrthoDB" id="8264817at2"/>
<dbReference type="EMBL" id="LT670849">
    <property type="protein sequence ID" value="SHN86557.1"/>
    <property type="molecule type" value="Genomic_DNA"/>
</dbReference>
<accession>A0A1M7UUG1</accession>